<keyword evidence="2" id="KW-1185">Reference proteome</keyword>
<dbReference type="SUPFAM" id="SSF56784">
    <property type="entry name" value="HAD-like"/>
    <property type="match status" value="1"/>
</dbReference>
<keyword evidence="1" id="KW-0378">Hydrolase</keyword>
<dbReference type="PANTHER" id="PTHR18901:SF38">
    <property type="entry name" value="PSEUDOURIDINE-5'-PHOSPHATASE"/>
    <property type="match status" value="1"/>
</dbReference>
<dbReference type="InterPro" id="IPR006439">
    <property type="entry name" value="HAD-SF_hydro_IA"/>
</dbReference>
<dbReference type="InterPro" id="IPR023198">
    <property type="entry name" value="PGP-like_dom2"/>
</dbReference>
<dbReference type="NCBIfam" id="TIGR01509">
    <property type="entry name" value="HAD-SF-IA-v3"/>
    <property type="match status" value="1"/>
</dbReference>
<dbReference type="PRINTS" id="PR00413">
    <property type="entry name" value="HADHALOGNASE"/>
</dbReference>
<dbReference type="Gene3D" id="3.40.50.1000">
    <property type="entry name" value="HAD superfamily/HAD-like"/>
    <property type="match status" value="1"/>
</dbReference>
<dbReference type="GO" id="GO:0016787">
    <property type="term" value="F:hydrolase activity"/>
    <property type="evidence" value="ECO:0007669"/>
    <property type="project" value="UniProtKB-KW"/>
</dbReference>
<organism evidence="1 2">
    <name type="scientific">Cohnella terricola</name>
    <dbReference type="NCBI Taxonomy" id="1289167"/>
    <lineage>
        <taxon>Bacteria</taxon>
        <taxon>Bacillati</taxon>
        <taxon>Bacillota</taxon>
        <taxon>Bacilli</taxon>
        <taxon>Bacillales</taxon>
        <taxon>Paenibacillaceae</taxon>
        <taxon>Cohnella</taxon>
    </lineage>
</organism>
<evidence type="ECO:0000313" key="1">
    <source>
        <dbReference type="EMBL" id="TVY01479.1"/>
    </source>
</evidence>
<dbReference type="InterPro" id="IPR023214">
    <property type="entry name" value="HAD_sf"/>
</dbReference>
<dbReference type="SFLD" id="SFLDS00003">
    <property type="entry name" value="Haloacid_Dehalogenase"/>
    <property type="match status" value="1"/>
</dbReference>
<evidence type="ECO:0000313" key="2">
    <source>
        <dbReference type="Proteomes" id="UP000316330"/>
    </source>
</evidence>
<dbReference type="SFLD" id="SFLDG01129">
    <property type="entry name" value="C1.5:_HAD__Beta-PGM__Phosphata"/>
    <property type="match status" value="1"/>
</dbReference>
<proteinExistence type="predicted"/>
<sequence length="222" mass="24833">MKAVVFDLDGTLLDTETCEYEIISGIYAEHGQELPLEVWAECIGTIGGFDPYADLEARAGRKLDREALQILHRTRHEEGVKNISLCSGVLDRLEEARRLGLKIGLASSSRREWIEKNLERQGIREYFEIIRSSNDVERVKPDPALYRLAVEALGVRADEAIAIEDSRNGLRAAKAAGLWGLVVPNPVTAHLDFSEADRIVGSLEELTFEELLNDFEAKQNVD</sequence>
<dbReference type="AlphaFoldDB" id="A0A559JNL7"/>
<dbReference type="OrthoDB" id="9797743at2"/>
<reference evidence="1 2" key="1">
    <citation type="submission" date="2019-07" db="EMBL/GenBank/DDBJ databases">
        <authorList>
            <person name="Kim J."/>
        </authorList>
    </citation>
    <scope>NUCLEOTIDE SEQUENCE [LARGE SCALE GENOMIC DNA]</scope>
    <source>
        <strain evidence="1 2">G13</strain>
    </source>
</reference>
<dbReference type="PANTHER" id="PTHR18901">
    <property type="entry name" value="2-DEOXYGLUCOSE-6-PHOSPHATE PHOSPHATASE 2"/>
    <property type="match status" value="1"/>
</dbReference>
<protein>
    <submittedName>
        <fullName evidence="1">HAD-IA family hydrolase</fullName>
    </submittedName>
</protein>
<dbReference type="EMBL" id="VNJJ01000004">
    <property type="protein sequence ID" value="TVY01479.1"/>
    <property type="molecule type" value="Genomic_DNA"/>
</dbReference>
<comment type="caution">
    <text evidence="1">The sequence shown here is derived from an EMBL/GenBank/DDBJ whole genome shotgun (WGS) entry which is preliminary data.</text>
</comment>
<dbReference type="InterPro" id="IPR036412">
    <property type="entry name" value="HAD-like_sf"/>
</dbReference>
<name>A0A559JNL7_9BACL</name>
<gene>
    <name evidence="1" type="ORF">FPZ45_09970</name>
</gene>
<dbReference type="Pfam" id="PF13419">
    <property type="entry name" value="HAD_2"/>
    <property type="match status" value="1"/>
</dbReference>
<dbReference type="Proteomes" id="UP000316330">
    <property type="component" value="Unassembled WGS sequence"/>
</dbReference>
<dbReference type="InterPro" id="IPR041492">
    <property type="entry name" value="HAD_2"/>
</dbReference>
<accession>A0A559JNL7</accession>
<dbReference type="Gene3D" id="1.10.150.240">
    <property type="entry name" value="Putative phosphatase, domain 2"/>
    <property type="match status" value="1"/>
</dbReference>